<feature type="compositionally biased region" description="Low complexity" evidence="6">
    <location>
        <begin position="1492"/>
        <end position="1501"/>
    </location>
</feature>
<evidence type="ECO:0000259" key="8">
    <source>
        <dbReference type="PROSITE" id="PS50222"/>
    </source>
</evidence>
<keyword evidence="3" id="KW-0677">Repeat</keyword>
<dbReference type="PROSITE" id="PS50222">
    <property type="entry name" value="EF_HAND_2"/>
    <property type="match status" value="1"/>
</dbReference>
<evidence type="ECO:0000313" key="10">
    <source>
        <dbReference type="Proteomes" id="UP001189429"/>
    </source>
</evidence>
<evidence type="ECO:0000256" key="4">
    <source>
        <dbReference type="ARBA" id="ARBA00022837"/>
    </source>
</evidence>
<evidence type="ECO:0000256" key="5">
    <source>
        <dbReference type="ARBA" id="ARBA00024334"/>
    </source>
</evidence>
<evidence type="ECO:0000256" key="1">
    <source>
        <dbReference type="ARBA" id="ARBA00022468"/>
    </source>
</evidence>
<dbReference type="SMART" id="SM00220">
    <property type="entry name" value="S_TKc"/>
    <property type="match status" value="1"/>
</dbReference>
<feature type="compositionally biased region" description="Low complexity" evidence="6">
    <location>
        <begin position="1844"/>
        <end position="1853"/>
    </location>
</feature>
<evidence type="ECO:0000256" key="3">
    <source>
        <dbReference type="ARBA" id="ARBA00022737"/>
    </source>
</evidence>
<dbReference type="Pfam" id="PF13516">
    <property type="entry name" value="LRR_6"/>
    <property type="match status" value="6"/>
</dbReference>
<dbReference type="SUPFAM" id="SSF47473">
    <property type="entry name" value="EF-hand"/>
    <property type="match status" value="1"/>
</dbReference>
<dbReference type="InterPro" id="IPR001611">
    <property type="entry name" value="Leu-rich_rpt"/>
</dbReference>
<feature type="compositionally biased region" description="Low complexity" evidence="6">
    <location>
        <begin position="265"/>
        <end position="278"/>
    </location>
</feature>
<feature type="region of interest" description="Disordered" evidence="6">
    <location>
        <begin position="202"/>
        <end position="229"/>
    </location>
</feature>
<dbReference type="PROSITE" id="PS50011">
    <property type="entry name" value="PROTEIN_KINASE_DOM"/>
    <property type="match status" value="1"/>
</dbReference>
<dbReference type="PANTHER" id="PTHR24113">
    <property type="entry name" value="RAN GTPASE-ACTIVATING PROTEIN 1"/>
    <property type="match status" value="1"/>
</dbReference>
<dbReference type="Pfam" id="PF00069">
    <property type="entry name" value="Pkinase"/>
    <property type="match status" value="1"/>
</dbReference>
<keyword evidence="10" id="KW-1185">Reference proteome</keyword>
<evidence type="ECO:0000313" key="9">
    <source>
        <dbReference type="EMBL" id="CAK0852007.1"/>
    </source>
</evidence>
<keyword evidence="2" id="KW-0433">Leucine-rich repeat</keyword>
<evidence type="ECO:0008006" key="11">
    <source>
        <dbReference type="Google" id="ProtNLM"/>
    </source>
</evidence>
<organism evidence="9 10">
    <name type="scientific">Prorocentrum cordatum</name>
    <dbReference type="NCBI Taxonomy" id="2364126"/>
    <lineage>
        <taxon>Eukaryota</taxon>
        <taxon>Sar</taxon>
        <taxon>Alveolata</taxon>
        <taxon>Dinophyceae</taxon>
        <taxon>Prorocentrales</taxon>
        <taxon>Prorocentraceae</taxon>
        <taxon>Prorocentrum</taxon>
    </lineage>
</organism>
<dbReference type="Gene3D" id="1.10.238.10">
    <property type="entry name" value="EF-hand"/>
    <property type="match status" value="1"/>
</dbReference>
<feature type="region of interest" description="Disordered" evidence="6">
    <location>
        <begin position="719"/>
        <end position="760"/>
    </location>
</feature>
<dbReference type="Gene3D" id="1.10.510.10">
    <property type="entry name" value="Transferase(Phosphotransferase) domain 1"/>
    <property type="match status" value="1"/>
</dbReference>
<comment type="caution">
    <text evidence="9">The sequence shown here is derived from an EMBL/GenBank/DDBJ whole genome shotgun (WGS) entry which is preliminary data.</text>
</comment>
<proteinExistence type="inferred from homology"/>
<feature type="region of interest" description="Disordered" evidence="6">
    <location>
        <begin position="1081"/>
        <end position="1101"/>
    </location>
</feature>
<dbReference type="Gene3D" id="3.80.10.10">
    <property type="entry name" value="Ribonuclease Inhibitor"/>
    <property type="match status" value="4"/>
</dbReference>
<dbReference type="PANTHER" id="PTHR24113:SF12">
    <property type="entry name" value="RAN GTPASE-ACTIVATING PROTEIN 1"/>
    <property type="match status" value="1"/>
</dbReference>
<keyword evidence="4" id="KW-0106">Calcium</keyword>
<feature type="region of interest" description="Disordered" evidence="6">
    <location>
        <begin position="1487"/>
        <end position="1541"/>
    </location>
</feature>
<dbReference type="SUPFAM" id="SSF56112">
    <property type="entry name" value="Protein kinase-like (PK-like)"/>
    <property type="match status" value="1"/>
</dbReference>
<feature type="region of interest" description="Disordered" evidence="6">
    <location>
        <begin position="1828"/>
        <end position="1862"/>
    </location>
</feature>
<dbReference type="InterPro" id="IPR002048">
    <property type="entry name" value="EF_hand_dom"/>
</dbReference>
<dbReference type="InterPro" id="IPR027038">
    <property type="entry name" value="RanGap"/>
</dbReference>
<dbReference type="InterPro" id="IPR011009">
    <property type="entry name" value="Kinase-like_dom_sf"/>
</dbReference>
<dbReference type="EMBL" id="CAUYUJ010015285">
    <property type="protein sequence ID" value="CAK0852007.1"/>
    <property type="molecule type" value="Genomic_DNA"/>
</dbReference>
<evidence type="ECO:0000256" key="2">
    <source>
        <dbReference type="ARBA" id="ARBA00022614"/>
    </source>
</evidence>
<dbReference type="SMART" id="SM00368">
    <property type="entry name" value="LRR_RI"/>
    <property type="match status" value="13"/>
</dbReference>
<name>A0ABN9U032_9DINO</name>
<dbReference type="InterPro" id="IPR018247">
    <property type="entry name" value="EF_Hand_1_Ca_BS"/>
</dbReference>
<dbReference type="SUPFAM" id="SSF52047">
    <property type="entry name" value="RNI-like"/>
    <property type="match status" value="2"/>
</dbReference>
<feature type="domain" description="Protein kinase" evidence="7">
    <location>
        <begin position="364"/>
        <end position="753"/>
    </location>
</feature>
<reference evidence="9" key="1">
    <citation type="submission" date="2023-10" db="EMBL/GenBank/DDBJ databases">
        <authorList>
            <person name="Chen Y."/>
            <person name="Shah S."/>
            <person name="Dougan E. K."/>
            <person name="Thang M."/>
            <person name="Chan C."/>
        </authorList>
    </citation>
    <scope>NUCLEOTIDE SEQUENCE [LARGE SCALE GENOMIC DNA]</scope>
</reference>
<gene>
    <name evidence="9" type="ORF">PCOR1329_LOCUS43992</name>
</gene>
<accession>A0ABN9U032</accession>
<protein>
    <recommendedName>
        <fullName evidence="11">Calmodulin</fullName>
    </recommendedName>
</protein>
<keyword evidence="1" id="KW-0343">GTPase activation</keyword>
<sequence>MAKAFDMLNPCLFLEEFQEALQALGFAPGADFKRLFNLLDVSRTGRISKADFVSLLERHVKDDVHTLSYRADNVEQDVAARRIQRYVRYHQLRYELPDSDSPMESNFAKLAETQLDVFRREAGLKKESVPTTVFSKLVDDHQRVINRVLVLENEIDYLRRQVEFGAVGSRVVNSEEVRKLQSANRNLLHHFYCAQSAAAAGAAAPEPERHEPEAPAATAEGQEEEAAELKREKRHLQLELGKGVVRLQRELEALAERTRASQEEPAAAPHALSAAQLAGGRSSSRRTALSVGFAAEGKPAEFRLSADARGGSRTTWEAIRAQPEALPLRSPSRQGWEVQLDFQTQSHRVLKEALSAFAADRDVTKFLREVSGSSVVGRYVVRDVISVETDMIRLRCSDSYLQRHVCICLPISDTVDMRRVFMRRFCILAVLADVCEVQSVFHFPGFSEYLAFCVMELLQGAPLSSRLRACRGGACAPIPAHDAAQICDALLTGLEECHKRGITHLDLKPSAVWEMQQPSATVVKILDFGRAQVADAEALAPGAQAFFEVQLPAEGAEIAAWEAFAPFALLIGVGSPWYMSPARWCDFTLKHQKTDVTQPALRLWKEPGQFDQTPWVRSGEDEGDMDIITAREATESGLAFQATRPAPTFPDGAYFEVVLLKVWPPQQLSGCVDRHDGPVGFAVGFTRTPPHLNDARRCRARKQPNSWVVGYDGRFFENGQEVPTQDEASEDGREQMRDRRRLSAAQAAQPDVLGGTRSAQAHSQMAWPIGPMGFSLAELQRNDRLGVMATESGHLVLFVNDAMICKVKATNLSAREPLYPLVEICGVAREIGLVPRPRGPRGLEESHRAHDHMASTCERLAPHAETTYADIYAAAAIVQECFCSTARPTVPSAFLQLLSAVSSWIQQGCPEVALHGDMLLALTRWSKTSRVQSGLDPGIADVLQRVFSAAGAPPNVLGAAGTICSARQLRMALNEKTGCRHVSPEFLGSHAKAVTQATNLRRFLHQGLRERDSAPQRLDAELWDIRPWTLSASHIRHVVLVLQSELEGHIWRVGISKLEANVPLELKLQLVKCFNRTLQTVNGDGDEPAPSSGSSRSTRRRPGIVGFHAVPSLQFESFPLPADACPVSFARLQEANAVGVVLHFVRRVSLGQGLSETPVGTAGAAQLAEALHGNVLLQELEAPGQGFGDEGAALLSDALQGGTRLRHLRLGGNGIGDAGAQALAAALRAPACELQLLDLAGNALGDSGCTVLAEAVQKNAHLCSLVLRRNGIGPDGATALADALMYNHALTELDLGQNSVDAAGAGALARATRVNVSLASLSLQGNSLDMRAAVCLAEALAGEPCEFPPNIDKPRFATRAAGARPEGARASWSPRNSAATLAANMLNDARSRANQGSCLQRLDLRRNSLGSTGAATLLEALRGSTRLTSISLAWNELGLEASAAVAELFRPGSQCALRELDLRDNRLGEFSALGRALEGMARHILERSGDGANSSKGSARSSSKRPSARGGSKEAPSQSRKSTQEEVLPRRGTLAPPGPDAIVVQELGPRVFKNLEVLLMYNNPGLASRPGQDSAGAPEVAGLSALVRGLPPTLRHLSLGSCGIGSVGVVSVLRALKHGKSLELLDLSDNDCHESSDKDEQLFCDALIGAIVNLPSLRRLNLALNRIADDSVIRLAQVLCFEAPGVTVDVSVNKVSDDLIQAVRDWVANEAAGATAQDSGTDPDPSEVMPTTPSCLSWPCNCSYNYLGLCFKVFSRSVYDAPFSRASSLFPTESPETWTPRSARLRSARRALDAAVGSAGPLAPRPRTPGGFGARRVAALAAEAGARAQQGRRLAARRPREPVPRGARCASRAAGGGRRRRQGSLLRGFEHALRGLQVLELPAARCHSCQWRDPPIPPGSDPGSDPDQIRDQVILSLIPQIRDQIQANGPVARRSSLRGELSAASFRDEVRKATAEAFGCGGQIDQSRLARVEEALLPIWRASPKDDAGRVENRTLRYMAHRYFKKRSSMWIRGLEQAGPASSEWRAADVLSRQVPGHVESVLASRHAAEHGFDLHDAALMVAALERMVFLATRTPIFDAESHLLEDVYQRHRRTTDEGISRSALKEFLLRWILAENVGGSAGRPLNRDAAARSFPQWFEVAAMASGEIHFGDAHEVVGGIVDRFGSFWQAECTSMRDQLVAMDVHRTGRVPLAKFYGTGQDANWRFAESEAYLRDLGALDESSPWRGKQVIIANYIQAASNCIVSTPHYLVCCASDCEPLLAEVEAGIGRPVGTPEEILRLVGNMTSQVPIHGRLFAQWLHYAFPRECPFPHKAGAASARTPAEFGDGYLVTSREVQQHADVQGPVDKEDLEWMSQWSSEEELIADYKVHLSAPWERRLPAAAVLAAAAAALAAFGGVASGPGKARAVLPCYQKAHFV</sequence>
<feature type="region of interest" description="Disordered" evidence="6">
    <location>
        <begin position="256"/>
        <end position="279"/>
    </location>
</feature>
<feature type="domain" description="EF-hand" evidence="8">
    <location>
        <begin position="27"/>
        <end position="62"/>
    </location>
</feature>
<dbReference type="InterPro" id="IPR032675">
    <property type="entry name" value="LRR_dom_sf"/>
</dbReference>
<evidence type="ECO:0000259" key="7">
    <source>
        <dbReference type="PROSITE" id="PS50011"/>
    </source>
</evidence>
<comment type="similarity">
    <text evidence="5">Belongs to the protein kinase superfamily. Ser/Thr protein kinase family. CDPK subfamily.</text>
</comment>
<dbReference type="InterPro" id="IPR011992">
    <property type="entry name" value="EF-hand-dom_pair"/>
</dbReference>
<dbReference type="InterPro" id="IPR000719">
    <property type="entry name" value="Prot_kinase_dom"/>
</dbReference>
<dbReference type="Proteomes" id="UP001189429">
    <property type="component" value="Unassembled WGS sequence"/>
</dbReference>
<evidence type="ECO:0000256" key="6">
    <source>
        <dbReference type="SAM" id="MobiDB-lite"/>
    </source>
</evidence>
<dbReference type="PROSITE" id="PS00018">
    <property type="entry name" value="EF_HAND_1"/>
    <property type="match status" value="1"/>
</dbReference>